<comment type="caution">
    <text evidence="2">The sequence shown here is derived from an EMBL/GenBank/DDBJ whole genome shotgun (WGS) entry which is preliminary data.</text>
</comment>
<dbReference type="OrthoDB" id="3349449at2759"/>
<gene>
    <name evidence="2" type="ORF">Fcan01_13959</name>
</gene>
<dbReference type="EMBL" id="LNIX01000008">
    <property type="protein sequence ID" value="OXA51225.1"/>
    <property type="molecule type" value="Genomic_DNA"/>
</dbReference>
<dbReference type="AlphaFoldDB" id="A0A226E0F0"/>
<sequence length="626" mass="72756">MPFEQYLISRQRACYKSPLSYKSLDPTPECTTDKYTTFFRKRWDALATKDPCRRNPRKRDPRAHCKINPFKEHHASKADGNDDDNVCIEPTQGWMSNYKRDFPVPYSHNNVDDCCKAPCPCDQNSIKPPQIDYCCQPKEELPPLDDMTTHRCFFYEKPVPPRPQRRVEPYVPNHCPMEGATSYRLDFPHNKRVPNGPVTAAVTKHGMWSMDQFSEEPLSEETEHLTQFPPKCDTHRRPILPRNSLTSGTGLFAKASETCYQYGPKTVKYPQIPDWVLQDSVWVPPCPEMDDCTTYKHFYVEHPLPKYPPRSDVMTSPGAIPFPTLNNMWYTCCDPKVEQRTPVELKDNDPWPYVKPCPIRYQDNLQTDPCAPFRDETTQKFDFTPKRNCSKITNYAPCQGYTPPIQPFNDDTTNRISFRAYNQTEYKNAKFSAGNTCGKVWGPFQCPPKVDTCLPRFPAPYGHPLKPFTKQCPCGPFDDRSTYHHDFKFRSKEMVRLLEEEMCETISVQRGTSLYRHDYVLQEGHRAERMPPPPNKGGRCVNPCSFQETDTLYRKQFRDFWKMGDRKKLELYRGKRTDPAAIKKQRETEASIEQEPYEIIATPAGTTVQDVLRDLEMKQKSNNCEN</sequence>
<dbReference type="InterPro" id="IPR033336">
    <property type="entry name" value="SAXO1/2"/>
</dbReference>
<organism evidence="2 3">
    <name type="scientific">Folsomia candida</name>
    <name type="common">Springtail</name>
    <dbReference type="NCBI Taxonomy" id="158441"/>
    <lineage>
        <taxon>Eukaryota</taxon>
        <taxon>Metazoa</taxon>
        <taxon>Ecdysozoa</taxon>
        <taxon>Arthropoda</taxon>
        <taxon>Hexapoda</taxon>
        <taxon>Collembola</taxon>
        <taxon>Entomobryomorpha</taxon>
        <taxon>Isotomoidea</taxon>
        <taxon>Isotomidae</taxon>
        <taxon>Proisotominae</taxon>
        <taxon>Folsomia</taxon>
    </lineage>
</organism>
<proteinExistence type="inferred from homology"/>
<comment type="similarity">
    <text evidence="1">Belongs to the FAM154 family.</text>
</comment>
<dbReference type="PANTHER" id="PTHR31516">
    <property type="entry name" value="STABILIZER OF AXONEMAL MICROTUBULES 2"/>
    <property type="match status" value="1"/>
</dbReference>
<dbReference type="GO" id="GO:0036064">
    <property type="term" value="C:ciliary basal body"/>
    <property type="evidence" value="ECO:0007669"/>
    <property type="project" value="TreeGrafter"/>
</dbReference>
<dbReference type="GO" id="GO:0036126">
    <property type="term" value="C:sperm flagellum"/>
    <property type="evidence" value="ECO:0007669"/>
    <property type="project" value="TreeGrafter"/>
</dbReference>
<reference evidence="2 3" key="1">
    <citation type="submission" date="2015-12" db="EMBL/GenBank/DDBJ databases">
        <title>The genome of Folsomia candida.</title>
        <authorList>
            <person name="Faddeeva A."/>
            <person name="Derks M.F."/>
            <person name="Anvar Y."/>
            <person name="Smit S."/>
            <person name="Van Straalen N."/>
            <person name="Roelofs D."/>
        </authorList>
    </citation>
    <scope>NUCLEOTIDE SEQUENCE [LARGE SCALE GENOMIC DNA]</scope>
    <source>
        <strain evidence="2 3">VU population</strain>
        <tissue evidence="2">Whole body</tissue>
    </source>
</reference>
<dbReference type="GO" id="GO:0008017">
    <property type="term" value="F:microtubule binding"/>
    <property type="evidence" value="ECO:0007669"/>
    <property type="project" value="InterPro"/>
</dbReference>
<keyword evidence="3" id="KW-1185">Reference proteome</keyword>
<dbReference type="GO" id="GO:0005814">
    <property type="term" value="C:centriole"/>
    <property type="evidence" value="ECO:0007669"/>
    <property type="project" value="TreeGrafter"/>
</dbReference>
<evidence type="ECO:0000313" key="2">
    <source>
        <dbReference type="EMBL" id="OXA51225.1"/>
    </source>
</evidence>
<dbReference type="PANTHER" id="PTHR31516:SF17">
    <property type="entry name" value="STABILIZER OF AXONEMAL MICROTUBULES 2"/>
    <property type="match status" value="1"/>
</dbReference>
<dbReference type="Proteomes" id="UP000198287">
    <property type="component" value="Unassembled WGS sequence"/>
</dbReference>
<accession>A0A226E0F0</accession>
<name>A0A226E0F0_FOLCA</name>
<dbReference type="GO" id="GO:0005879">
    <property type="term" value="C:axonemal microtubule"/>
    <property type="evidence" value="ECO:0007669"/>
    <property type="project" value="TreeGrafter"/>
</dbReference>
<evidence type="ECO:0000313" key="3">
    <source>
        <dbReference type="Proteomes" id="UP000198287"/>
    </source>
</evidence>
<evidence type="ECO:0000256" key="1">
    <source>
        <dbReference type="ARBA" id="ARBA00008738"/>
    </source>
</evidence>
<protein>
    <submittedName>
        <fullName evidence="2">Uncharacterized protein</fullName>
    </submittedName>
</protein>